<protein>
    <submittedName>
        <fullName evidence="3">Uncharacterized protein</fullName>
    </submittedName>
</protein>
<evidence type="ECO:0000313" key="3">
    <source>
        <dbReference type="WBParaSite" id="nRc.2.0.1.t30387-RA"/>
    </source>
</evidence>
<dbReference type="PROSITE" id="PS51257">
    <property type="entry name" value="PROKAR_LIPOPROTEIN"/>
    <property type="match status" value="1"/>
</dbReference>
<keyword evidence="1" id="KW-1133">Transmembrane helix</keyword>
<keyword evidence="1" id="KW-0812">Transmembrane</keyword>
<evidence type="ECO:0000313" key="2">
    <source>
        <dbReference type="Proteomes" id="UP000887565"/>
    </source>
</evidence>
<sequence length="77" mass="8460">MNLRACWPSTLGDARRAACSPSVLGVACEHARVSLFCSDLIFLCSFVLRSNVLLLYCAYALLSCAILSQWPTQEFVS</sequence>
<proteinExistence type="predicted"/>
<name>A0A915JXF1_ROMCU</name>
<keyword evidence="2" id="KW-1185">Reference proteome</keyword>
<accession>A0A915JXF1</accession>
<dbReference type="AlphaFoldDB" id="A0A915JXF1"/>
<dbReference type="Proteomes" id="UP000887565">
    <property type="component" value="Unplaced"/>
</dbReference>
<keyword evidence="1" id="KW-0472">Membrane</keyword>
<feature type="transmembrane region" description="Helical" evidence="1">
    <location>
        <begin position="40"/>
        <end position="62"/>
    </location>
</feature>
<evidence type="ECO:0000256" key="1">
    <source>
        <dbReference type="SAM" id="Phobius"/>
    </source>
</evidence>
<organism evidence="2 3">
    <name type="scientific">Romanomermis culicivorax</name>
    <name type="common">Nematode worm</name>
    <dbReference type="NCBI Taxonomy" id="13658"/>
    <lineage>
        <taxon>Eukaryota</taxon>
        <taxon>Metazoa</taxon>
        <taxon>Ecdysozoa</taxon>
        <taxon>Nematoda</taxon>
        <taxon>Enoplea</taxon>
        <taxon>Dorylaimia</taxon>
        <taxon>Mermithida</taxon>
        <taxon>Mermithoidea</taxon>
        <taxon>Mermithidae</taxon>
        <taxon>Romanomermis</taxon>
    </lineage>
</organism>
<dbReference type="WBParaSite" id="nRc.2.0.1.t30387-RA">
    <property type="protein sequence ID" value="nRc.2.0.1.t30387-RA"/>
    <property type="gene ID" value="nRc.2.0.1.g30387"/>
</dbReference>
<reference evidence="3" key="1">
    <citation type="submission" date="2022-11" db="UniProtKB">
        <authorList>
            <consortium name="WormBaseParasite"/>
        </authorList>
    </citation>
    <scope>IDENTIFICATION</scope>
</reference>